<dbReference type="GO" id="GO:0015232">
    <property type="term" value="F:heme transmembrane transporter activity"/>
    <property type="evidence" value="ECO:0007669"/>
    <property type="project" value="InterPro"/>
</dbReference>
<comment type="similarity">
    <text evidence="2">Belongs to the CcmF/CycK/Ccl1/NrfE/CcsA family.</text>
</comment>
<dbReference type="InterPro" id="IPR003567">
    <property type="entry name" value="Cyt_c_biogenesis"/>
</dbReference>
<dbReference type="PRINTS" id="PR01411">
    <property type="entry name" value="CCMFBIOGNSIS"/>
</dbReference>
<keyword evidence="8 10" id="KW-0472">Membrane</keyword>
<dbReference type="GO" id="GO:0005886">
    <property type="term" value="C:plasma membrane"/>
    <property type="evidence" value="ECO:0007669"/>
    <property type="project" value="UniProtKB-SubCell"/>
</dbReference>
<reference evidence="14" key="1">
    <citation type="submission" date="2015-07" db="EMBL/GenBank/DDBJ databases">
        <authorList>
            <person name="Rodrigo-Torres Lidia"/>
            <person name="Arahal R.David."/>
        </authorList>
    </citation>
    <scope>NUCLEOTIDE SEQUENCE [LARGE SCALE GENOMIC DNA]</scope>
    <source>
        <strain evidence="14">CECT 5096</strain>
    </source>
</reference>
<feature type="domain" description="Cytochrome c assembly protein" evidence="11">
    <location>
        <begin position="89"/>
        <end position="295"/>
    </location>
</feature>
<name>A0A0M7AGK1_9HYPH</name>
<feature type="transmembrane region" description="Helical" evidence="10">
    <location>
        <begin position="177"/>
        <end position="197"/>
    </location>
</feature>
<keyword evidence="5 10" id="KW-0812">Transmembrane</keyword>
<evidence type="ECO:0000259" key="11">
    <source>
        <dbReference type="Pfam" id="PF01578"/>
    </source>
</evidence>
<feature type="transmembrane region" description="Helical" evidence="10">
    <location>
        <begin position="273"/>
        <end position="292"/>
    </location>
</feature>
<dbReference type="EMBL" id="CXWC01000011">
    <property type="protein sequence ID" value="CTQ74228.1"/>
    <property type="molecule type" value="Genomic_DNA"/>
</dbReference>
<feature type="domain" description="Cytochrome c-type biogenesis protein CcmF C-terminal" evidence="12">
    <location>
        <begin position="315"/>
        <end position="640"/>
    </location>
</feature>
<evidence type="ECO:0000259" key="12">
    <source>
        <dbReference type="Pfam" id="PF16327"/>
    </source>
</evidence>
<dbReference type="NCBIfam" id="NF007691">
    <property type="entry name" value="PRK10369.1"/>
    <property type="match status" value="1"/>
</dbReference>
<dbReference type="NCBIfam" id="TIGR00353">
    <property type="entry name" value="nrfE"/>
    <property type="match status" value="1"/>
</dbReference>
<dbReference type="PRINTS" id="PR01410">
    <property type="entry name" value="CCBIOGENESIS"/>
</dbReference>
<dbReference type="Pfam" id="PF01578">
    <property type="entry name" value="Cytochrom_C_asm"/>
    <property type="match status" value="1"/>
</dbReference>
<feature type="transmembrane region" description="Helical" evidence="10">
    <location>
        <begin position="312"/>
        <end position="331"/>
    </location>
</feature>
<feature type="transmembrane region" description="Helical" evidence="10">
    <location>
        <begin position="126"/>
        <end position="144"/>
    </location>
</feature>
<evidence type="ECO:0000256" key="10">
    <source>
        <dbReference type="SAM" id="Phobius"/>
    </source>
</evidence>
<dbReference type="InterPro" id="IPR002541">
    <property type="entry name" value="Cyt_c_assembly"/>
</dbReference>
<evidence type="ECO:0000256" key="6">
    <source>
        <dbReference type="ARBA" id="ARBA00022748"/>
    </source>
</evidence>
<dbReference type="OrthoDB" id="9761451at2"/>
<keyword evidence="4" id="KW-0997">Cell inner membrane</keyword>
<dbReference type="InterPro" id="IPR032523">
    <property type="entry name" value="CcmF_C"/>
</dbReference>
<feature type="transmembrane region" description="Helical" evidence="10">
    <location>
        <begin position="618"/>
        <end position="638"/>
    </location>
</feature>
<feature type="transmembrane region" description="Helical" evidence="10">
    <location>
        <begin position="491"/>
        <end position="516"/>
    </location>
</feature>
<dbReference type="Proteomes" id="UP000049983">
    <property type="component" value="Unassembled WGS sequence"/>
</dbReference>
<dbReference type="GeneID" id="97671284"/>
<dbReference type="PANTHER" id="PTHR43653">
    <property type="entry name" value="CYTOCHROME C ASSEMBLY PROTEIN-RELATED"/>
    <property type="match status" value="1"/>
</dbReference>
<dbReference type="RefSeq" id="WP_055112151.1">
    <property type="nucleotide sequence ID" value="NZ_CXWA01000005.1"/>
</dbReference>
<gene>
    <name evidence="13" type="primary">ccmF</name>
    <name evidence="13" type="ORF">LA5096_03963</name>
</gene>
<evidence type="ECO:0000256" key="7">
    <source>
        <dbReference type="ARBA" id="ARBA00022989"/>
    </source>
</evidence>
<dbReference type="PANTHER" id="PTHR43653:SF1">
    <property type="entry name" value="CYTOCHROME C-TYPE BIOGENESIS PROTEIN CCMF"/>
    <property type="match status" value="1"/>
</dbReference>
<sequence>MIVELGHYALVLAFALTLVQCVLPLWGALSGDDRLMAVAPPVSVMLFVLVLISFVALTVAYLNSDFSVLNVLQNSHSAKPLIYKFTGVWGNHEGSMLLWVLILVFFGALVGFFGGNLPKDLKAATLSVQAWVSAGFILFLLATSNPFERVVNPPLEGADLNPILQDIGLAIHPPLLYVGYVGFSITFSFAVAALLLGRTDAAWARWVRPWTLLAWCFLTLGIAMGSYWAYYELGWGGWWFWDPVENASFMPWIAGTALLHSAIVMEKREALKIWTVLLAIFTFSLSLLGTFLVRSGVLTSVHAFATDPARGVFILVLLCIFIGGSLSLYAWRAPMLKQGGLFAPISREGGLVLNNLFLTAACAAVFVGTLYPLALDAITGEKISVGAPFFNLTFGPLMVPLLMAIPFGPVLSWKRGDLHAASQRLYAAFGLALLFALVTFWLWGMEKVLAPMGVGLAVWVMAGAVSEIVTRVKFFEIGPKRGFARLVGLPGSAWGTVVAHFGVGVTVLGIVTASAFQEERIETMRPGDSVELSGYEVTFDGAAPRRGPNYTEEVGHFTIRKAGAYVADLDPSKRVYTARQMPTTEAGIHTTGFSQLYLSLGESRGDGAVDVRVYYKPLITLIWIGCVIMSLGAVFSMADRRLRVGAPKPAARRKAVQTAAAE</sequence>
<dbReference type="Pfam" id="PF16327">
    <property type="entry name" value="CcmF_C"/>
    <property type="match status" value="1"/>
</dbReference>
<feature type="transmembrane region" description="Helical" evidence="10">
    <location>
        <begin position="96"/>
        <end position="114"/>
    </location>
</feature>
<evidence type="ECO:0000256" key="3">
    <source>
        <dbReference type="ARBA" id="ARBA00022475"/>
    </source>
</evidence>
<feature type="transmembrane region" description="Helical" evidence="10">
    <location>
        <begin position="425"/>
        <end position="443"/>
    </location>
</feature>
<evidence type="ECO:0000256" key="9">
    <source>
        <dbReference type="ARBA" id="ARBA00037230"/>
    </source>
</evidence>
<feature type="transmembrane region" description="Helical" evidence="10">
    <location>
        <begin position="394"/>
        <end position="413"/>
    </location>
</feature>
<comment type="subcellular location">
    <subcellularLocation>
        <location evidence="1">Cell inner membrane</location>
        <topology evidence="1">Multi-pass membrane protein</topology>
    </subcellularLocation>
</comment>
<evidence type="ECO:0000256" key="4">
    <source>
        <dbReference type="ARBA" id="ARBA00022519"/>
    </source>
</evidence>
<feature type="transmembrane region" description="Helical" evidence="10">
    <location>
        <begin position="6"/>
        <end position="26"/>
    </location>
</feature>
<accession>A0A0M7AGK1</accession>
<keyword evidence="14" id="KW-1185">Reference proteome</keyword>
<dbReference type="STRING" id="311410.LA5095_00823"/>
<dbReference type="AlphaFoldDB" id="A0A0M7AGK1"/>
<organism evidence="13 14">
    <name type="scientific">Roseibium album</name>
    <dbReference type="NCBI Taxonomy" id="311410"/>
    <lineage>
        <taxon>Bacteria</taxon>
        <taxon>Pseudomonadati</taxon>
        <taxon>Pseudomonadota</taxon>
        <taxon>Alphaproteobacteria</taxon>
        <taxon>Hyphomicrobiales</taxon>
        <taxon>Stappiaceae</taxon>
        <taxon>Roseibium</taxon>
    </lineage>
</organism>
<proteinExistence type="inferred from homology"/>
<evidence type="ECO:0000256" key="2">
    <source>
        <dbReference type="ARBA" id="ARBA00009186"/>
    </source>
</evidence>
<evidence type="ECO:0000256" key="8">
    <source>
        <dbReference type="ARBA" id="ARBA00023136"/>
    </source>
</evidence>
<feature type="transmembrane region" description="Helical" evidence="10">
    <location>
        <begin position="38"/>
        <end position="62"/>
    </location>
</feature>
<feature type="transmembrane region" description="Helical" evidence="10">
    <location>
        <begin position="249"/>
        <end position="266"/>
    </location>
</feature>
<evidence type="ECO:0000256" key="1">
    <source>
        <dbReference type="ARBA" id="ARBA00004429"/>
    </source>
</evidence>
<keyword evidence="6" id="KW-0201">Cytochrome c-type biogenesis</keyword>
<feature type="transmembrane region" description="Helical" evidence="10">
    <location>
        <begin position="352"/>
        <end position="374"/>
    </location>
</feature>
<keyword evidence="7 10" id="KW-1133">Transmembrane helix</keyword>
<feature type="transmembrane region" description="Helical" evidence="10">
    <location>
        <begin position="449"/>
        <end position="470"/>
    </location>
</feature>
<keyword evidence="3" id="KW-1003">Cell membrane</keyword>
<evidence type="ECO:0000313" key="13">
    <source>
        <dbReference type="EMBL" id="CTQ74228.1"/>
    </source>
</evidence>
<evidence type="ECO:0000313" key="14">
    <source>
        <dbReference type="Proteomes" id="UP000049983"/>
    </source>
</evidence>
<protein>
    <submittedName>
        <fullName evidence="13">Cytochrome c-type biogenesis protein CcmF</fullName>
    </submittedName>
</protein>
<dbReference type="GO" id="GO:0017004">
    <property type="term" value="P:cytochrome complex assembly"/>
    <property type="evidence" value="ECO:0007669"/>
    <property type="project" value="UniProtKB-KW"/>
</dbReference>
<evidence type="ECO:0000256" key="5">
    <source>
        <dbReference type="ARBA" id="ARBA00022692"/>
    </source>
</evidence>
<dbReference type="GO" id="GO:0020037">
    <property type="term" value="F:heme binding"/>
    <property type="evidence" value="ECO:0007669"/>
    <property type="project" value="InterPro"/>
</dbReference>
<comment type="function">
    <text evidence="9">Required for the biogenesis of c-type cytochromes. Possible subunit of a heme lyase.</text>
</comment>
<dbReference type="InterPro" id="IPR003568">
    <property type="entry name" value="Cyt_c_biogenesis_CcmF"/>
</dbReference>
<feature type="transmembrane region" description="Helical" evidence="10">
    <location>
        <begin position="209"/>
        <end position="229"/>
    </location>
</feature>